<comment type="caution">
    <text evidence="9">The sequence shown here is derived from an EMBL/GenBank/DDBJ whole genome shotgun (WGS) entry which is preliminary data.</text>
</comment>
<reference evidence="9 10" key="1">
    <citation type="submission" date="2021-03" db="EMBL/GenBank/DDBJ databases">
        <title>Genomic Encyclopedia of Type Strains, Phase IV (KMG-IV): sequencing the most valuable type-strain genomes for metagenomic binning, comparative biology and taxonomic classification.</title>
        <authorList>
            <person name="Goeker M."/>
        </authorList>
    </citation>
    <scope>NUCLEOTIDE SEQUENCE [LARGE SCALE GENOMIC DNA]</scope>
    <source>
        <strain evidence="9 10">DSM 24004</strain>
    </source>
</reference>
<evidence type="ECO:0000259" key="8">
    <source>
        <dbReference type="Pfam" id="PF00482"/>
    </source>
</evidence>
<evidence type="ECO:0000256" key="5">
    <source>
        <dbReference type="ARBA" id="ARBA00022989"/>
    </source>
</evidence>
<evidence type="ECO:0000256" key="4">
    <source>
        <dbReference type="ARBA" id="ARBA00022692"/>
    </source>
</evidence>
<keyword evidence="3" id="KW-1003">Cell membrane</keyword>
<evidence type="ECO:0000256" key="2">
    <source>
        <dbReference type="ARBA" id="ARBA00005745"/>
    </source>
</evidence>
<name>A0ABS4GEX0_9FIRM</name>
<dbReference type="InterPro" id="IPR003004">
    <property type="entry name" value="GspF/PilC"/>
</dbReference>
<dbReference type="RefSeq" id="WP_209511980.1">
    <property type="nucleotide sequence ID" value="NZ_JAGGKS010000006.1"/>
</dbReference>
<protein>
    <submittedName>
        <fullName evidence="9">Type IV pilus assembly protein PilC</fullName>
    </submittedName>
</protein>
<keyword evidence="6 7" id="KW-0472">Membrane</keyword>
<sequence length="352" mass="39510">MKKIYNNKLSASELSFFCMQIALILKSGMLIPEGVYSMYNDVEEGRVKDALGILKDELSNKVPLYVAMEKSGCFPSYLINMSQIGSLTGSLENVMKSLSEYYDRDEFIKIKIKNSIFYPSMLFVMMSFVIILLVTKIFPIFENMIYELGGELSNEASALMSFSNGIMAGKFTMTFVILILFLILVSFISFKTKVGKLVFSKFLERFILTRSIVKKITVYRFTSSMSLLLSSGMNIDKSINILLDIVEESSLKNKIETCSKAIEEGDSFIESLSRLSLFSNMHLQMLHMGQRTGEIDSVMVKLTNIYENEAEQALNSSVALIEPILVGILSIVIGFILISVMIPLMNIMSSIG</sequence>
<feature type="domain" description="Type II secretion system protein GspF" evidence="8">
    <location>
        <begin position="221"/>
        <end position="343"/>
    </location>
</feature>
<dbReference type="InterPro" id="IPR018076">
    <property type="entry name" value="T2SS_GspF_dom"/>
</dbReference>
<dbReference type="PANTHER" id="PTHR30012:SF0">
    <property type="entry name" value="TYPE II SECRETION SYSTEM PROTEIN F-RELATED"/>
    <property type="match status" value="1"/>
</dbReference>
<evidence type="ECO:0000256" key="7">
    <source>
        <dbReference type="SAM" id="Phobius"/>
    </source>
</evidence>
<organism evidence="9 10">
    <name type="scientific">Sedimentibacter acidaminivorans</name>
    <dbReference type="NCBI Taxonomy" id="913099"/>
    <lineage>
        <taxon>Bacteria</taxon>
        <taxon>Bacillati</taxon>
        <taxon>Bacillota</taxon>
        <taxon>Tissierellia</taxon>
        <taxon>Sedimentibacter</taxon>
    </lineage>
</organism>
<evidence type="ECO:0000256" key="6">
    <source>
        <dbReference type="ARBA" id="ARBA00023136"/>
    </source>
</evidence>
<keyword evidence="5 7" id="KW-1133">Transmembrane helix</keyword>
<evidence type="ECO:0000313" key="10">
    <source>
        <dbReference type="Proteomes" id="UP001519342"/>
    </source>
</evidence>
<dbReference type="PANTHER" id="PTHR30012">
    <property type="entry name" value="GENERAL SECRETION PATHWAY PROTEIN"/>
    <property type="match status" value="1"/>
</dbReference>
<dbReference type="PRINTS" id="PR00812">
    <property type="entry name" value="BCTERIALGSPF"/>
</dbReference>
<dbReference type="EMBL" id="JAGGKS010000006">
    <property type="protein sequence ID" value="MBP1926241.1"/>
    <property type="molecule type" value="Genomic_DNA"/>
</dbReference>
<proteinExistence type="inferred from homology"/>
<evidence type="ECO:0000256" key="3">
    <source>
        <dbReference type="ARBA" id="ARBA00022475"/>
    </source>
</evidence>
<evidence type="ECO:0000313" key="9">
    <source>
        <dbReference type="EMBL" id="MBP1926241.1"/>
    </source>
</evidence>
<dbReference type="Gene3D" id="1.20.81.30">
    <property type="entry name" value="Type II secretion system (T2SS), domain F"/>
    <property type="match status" value="2"/>
</dbReference>
<feature type="transmembrane region" description="Helical" evidence="7">
    <location>
        <begin position="116"/>
        <end position="138"/>
    </location>
</feature>
<gene>
    <name evidence="9" type="ORF">J2Z76_002106</name>
</gene>
<keyword evidence="4 7" id="KW-0812">Transmembrane</keyword>
<keyword evidence="10" id="KW-1185">Reference proteome</keyword>
<evidence type="ECO:0000256" key="1">
    <source>
        <dbReference type="ARBA" id="ARBA00004651"/>
    </source>
</evidence>
<dbReference type="Pfam" id="PF00482">
    <property type="entry name" value="T2SSF"/>
    <property type="match status" value="2"/>
</dbReference>
<comment type="subcellular location">
    <subcellularLocation>
        <location evidence="1">Cell membrane</location>
        <topology evidence="1">Multi-pass membrane protein</topology>
    </subcellularLocation>
</comment>
<dbReference type="InterPro" id="IPR042094">
    <property type="entry name" value="T2SS_GspF_sf"/>
</dbReference>
<feature type="transmembrane region" description="Helical" evidence="7">
    <location>
        <begin position="324"/>
        <end position="345"/>
    </location>
</feature>
<accession>A0ABS4GEX0</accession>
<feature type="transmembrane region" description="Helical" evidence="7">
    <location>
        <begin position="171"/>
        <end position="190"/>
    </location>
</feature>
<dbReference type="Proteomes" id="UP001519342">
    <property type="component" value="Unassembled WGS sequence"/>
</dbReference>
<comment type="similarity">
    <text evidence="2">Belongs to the GSP F family.</text>
</comment>
<feature type="domain" description="Type II secretion system protein GspF" evidence="8">
    <location>
        <begin position="17"/>
        <end position="139"/>
    </location>
</feature>